<sequence>MSATEQPQVVTYGGWRVSRPAGLGKFTLGQTLALFICAAGLVMVEMTAGLSWAVVLAAPLVLVALISTVRDKHGLSWFDKRGEKMKFRGARRRKTNLFRTGLLDVSASSSWRCRLPGVLGSLNLSEHQDAWGRVFTVVHHGDGRLTVPMALAPAGEDLVDRDAIERKVALWGLLLMDLANETGVVGATVTVETSPDTGQRLVQEVSARRCQDGPELARQIVDDVVAAAAGTGVRVRTWVTVSFRPEVSATTRRDRRERAVQEIAMRLPGLTQILVESGDGAVHLLDRQEMTRVVREAYDPESAAVFEQAAADGLVVDLDLSEAGPISAEADWDSYRHDSGLSRSWVMSRPPRGLVQSRVLRRVLEVSRDVEIKRVTILYRPVDPSRAPDVVEKDVDKATARQRMARRPTERMSREVAQAVKTAHEEASGAAVLDFGVVMTATVTGDQARERLETASAAVTSAAAGSHLLTRVAYGAQDTTFAMGLPLGLVPSRQQLTGGW</sequence>
<gene>
    <name evidence="2" type="ORF">NCTC11636_02474</name>
</gene>
<keyword evidence="1" id="KW-1133">Transmembrane helix</keyword>
<dbReference type="EMBL" id="LR134350">
    <property type="protein sequence ID" value="VEG30001.1"/>
    <property type="molecule type" value="Genomic_DNA"/>
</dbReference>
<evidence type="ECO:0000256" key="1">
    <source>
        <dbReference type="SAM" id="Phobius"/>
    </source>
</evidence>
<dbReference type="OrthoDB" id="4505949at2"/>
<evidence type="ECO:0000313" key="2">
    <source>
        <dbReference type="EMBL" id="VEG30001.1"/>
    </source>
</evidence>
<accession>A0A3S4V6C1</accession>
<proteinExistence type="predicted"/>
<name>A0A3S4V6C1_9ACTO</name>
<keyword evidence="1" id="KW-0812">Transmembrane</keyword>
<keyword evidence="3" id="KW-1185">Reference proteome</keyword>
<protein>
    <recommendedName>
        <fullName evidence="4">Type VII secretion protein EccE</fullName>
    </recommendedName>
</protein>
<dbReference type="Proteomes" id="UP000266895">
    <property type="component" value="Chromosome"/>
</dbReference>
<evidence type="ECO:0008006" key="4">
    <source>
        <dbReference type="Google" id="ProtNLM"/>
    </source>
</evidence>
<dbReference type="KEGG" id="ahw:NCTC11636_02474"/>
<evidence type="ECO:0000313" key="3">
    <source>
        <dbReference type="Proteomes" id="UP000266895"/>
    </source>
</evidence>
<dbReference type="AlphaFoldDB" id="A0A3S4V6C1"/>
<feature type="transmembrane region" description="Helical" evidence="1">
    <location>
        <begin position="50"/>
        <end position="69"/>
    </location>
</feature>
<reference evidence="2 3" key="1">
    <citation type="submission" date="2018-12" db="EMBL/GenBank/DDBJ databases">
        <authorList>
            <consortium name="Pathogen Informatics"/>
        </authorList>
    </citation>
    <scope>NUCLEOTIDE SEQUENCE [LARGE SCALE GENOMIC DNA]</scope>
    <source>
        <strain evidence="2 3">NCTC11636</strain>
    </source>
</reference>
<dbReference type="NCBIfam" id="NF042935">
    <property type="entry name" value="SCO6880_fam"/>
    <property type="match status" value="1"/>
</dbReference>
<organism evidence="2 3">
    <name type="scientific">Actinomyces howellii</name>
    <dbReference type="NCBI Taxonomy" id="52771"/>
    <lineage>
        <taxon>Bacteria</taxon>
        <taxon>Bacillati</taxon>
        <taxon>Actinomycetota</taxon>
        <taxon>Actinomycetes</taxon>
        <taxon>Actinomycetales</taxon>
        <taxon>Actinomycetaceae</taxon>
        <taxon>Actinomyces</taxon>
    </lineage>
</organism>
<dbReference type="RefSeq" id="WP_126383508.1">
    <property type="nucleotide sequence ID" value="NZ_LR134350.1"/>
</dbReference>
<feature type="transmembrane region" description="Helical" evidence="1">
    <location>
        <begin position="26"/>
        <end position="44"/>
    </location>
</feature>
<dbReference type="InterPro" id="IPR049978">
    <property type="entry name" value="SCO6880-like"/>
</dbReference>
<keyword evidence="1" id="KW-0472">Membrane</keyword>